<evidence type="ECO:0000313" key="3">
    <source>
        <dbReference type="Proteomes" id="UP001214576"/>
    </source>
</evidence>
<evidence type="ECO:0000313" key="2">
    <source>
        <dbReference type="EMBL" id="KAI4535764.1"/>
    </source>
</evidence>
<protein>
    <submittedName>
        <fullName evidence="2">Uncharacterized protein</fullName>
    </submittedName>
</protein>
<comment type="caution">
    <text evidence="2">The sequence shown here is derived from an EMBL/GenBank/DDBJ whole genome shotgun (WGS) entry which is preliminary data.</text>
</comment>
<accession>A0AAD4Y5L1</accession>
<dbReference type="EMBL" id="JAKZEL010000017">
    <property type="protein sequence ID" value="KAI4535764.1"/>
    <property type="molecule type" value="Genomic_DNA"/>
</dbReference>
<proteinExistence type="predicted"/>
<dbReference type="Proteomes" id="UP001214576">
    <property type="component" value="Unassembled WGS sequence"/>
</dbReference>
<feature type="compositionally biased region" description="Gly residues" evidence="1">
    <location>
        <begin position="14"/>
        <end position="23"/>
    </location>
</feature>
<keyword evidence="3" id="KW-1185">Reference proteome</keyword>
<name>A0AAD4Y5L1_OVIAM</name>
<feature type="region of interest" description="Disordered" evidence="1">
    <location>
        <begin position="1"/>
        <end position="103"/>
    </location>
</feature>
<evidence type="ECO:0000256" key="1">
    <source>
        <dbReference type="SAM" id="MobiDB-lite"/>
    </source>
</evidence>
<dbReference type="AlphaFoldDB" id="A0AAD4Y5L1"/>
<sequence>MEAEGSSVPARAGSGEGSDGAGGAALKAPKHLWRHEQHHQYPLRQPQFRLLHPLHHLPPPPPPSPQPQCPLQPPPPPLPPPPPPPGAARGRYASSGATGRVRHRGYSDTERYLYCRAMDRTSYAVETGHRPGLKKSRMSWPSSFQGLRRCFPHASPPPYLFEKTHETFQNKKALNLALKYTFQYTLFVLAATSCEQRHSPRQPMSPFPPLARRPPRTLHLPFTNSDSRDAKDSPLPYGTEFHFILFLFPISRYSGSQFYDDTHS</sequence>
<feature type="compositionally biased region" description="Pro residues" evidence="1">
    <location>
        <begin position="56"/>
        <end position="86"/>
    </location>
</feature>
<organism evidence="2 3">
    <name type="scientific">Ovis ammon polii</name>
    <dbReference type="NCBI Taxonomy" id="230172"/>
    <lineage>
        <taxon>Eukaryota</taxon>
        <taxon>Metazoa</taxon>
        <taxon>Chordata</taxon>
        <taxon>Craniata</taxon>
        <taxon>Vertebrata</taxon>
        <taxon>Euteleostomi</taxon>
        <taxon>Mammalia</taxon>
        <taxon>Eutheria</taxon>
        <taxon>Laurasiatheria</taxon>
        <taxon>Artiodactyla</taxon>
        <taxon>Ruminantia</taxon>
        <taxon>Pecora</taxon>
        <taxon>Bovidae</taxon>
        <taxon>Caprinae</taxon>
        <taxon>Ovis</taxon>
    </lineage>
</organism>
<gene>
    <name evidence="2" type="ORF">MG293_014091</name>
</gene>
<reference evidence="2" key="1">
    <citation type="submission" date="2022-03" db="EMBL/GenBank/DDBJ databases">
        <title>Genomic analyses of argali, domestic sheep and their hybrids provide insights into chromosomal evolution, heterosis and genetic basis of agronomic traits.</title>
        <authorList>
            <person name="Li M."/>
        </authorList>
    </citation>
    <scope>NUCLEOTIDE SEQUENCE</scope>
    <source>
        <strain evidence="2">CAU-MHL-2022a</strain>
        <tissue evidence="2">Skin</tissue>
    </source>
</reference>
<feature type="compositionally biased region" description="Low complexity" evidence="1">
    <location>
        <begin position="87"/>
        <end position="99"/>
    </location>
</feature>